<dbReference type="RefSeq" id="WP_163287139.1">
    <property type="nucleotide sequence ID" value="NZ_JAAGVY010000070.1"/>
</dbReference>
<feature type="transmembrane region" description="Helical" evidence="1">
    <location>
        <begin position="25"/>
        <end position="46"/>
    </location>
</feature>
<dbReference type="EMBL" id="JAAGVY010000070">
    <property type="protein sequence ID" value="NEN25690.1"/>
    <property type="molecule type" value="Genomic_DNA"/>
</dbReference>
<name>A0A7K3WVK0_9FLAO</name>
<dbReference type="PANTHER" id="PTHR30441:SF8">
    <property type="entry name" value="DUF748 DOMAIN-CONTAINING PROTEIN"/>
    <property type="match status" value="1"/>
</dbReference>
<keyword evidence="3" id="KW-1185">Reference proteome</keyword>
<reference evidence="2 3" key="1">
    <citation type="submission" date="2020-02" db="EMBL/GenBank/DDBJ databases">
        <title>Out from the shadows clarifying the taxonomy of the family Cryomorphaceae and related taxa by utilizing the GTDB taxonomic framework.</title>
        <authorList>
            <person name="Bowman J.P."/>
        </authorList>
    </citation>
    <scope>NUCLEOTIDE SEQUENCE [LARGE SCALE GENOMIC DNA]</scope>
    <source>
        <strain evidence="2 3">QSSC 1-22</strain>
    </source>
</reference>
<organism evidence="2 3">
    <name type="scientific">Cryomorpha ignava</name>
    <dbReference type="NCBI Taxonomy" id="101383"/>
    <lineage>
        <taxon>Bacteria</taxon>
        <taxon>Pseudomonadati</taxon>
        <taxon>Bacteroidota</taxon>
        <taxon>Flavobacteriia</taxon>
        <taxon>Flavobacteriales</taxon>
        <taxon>Cryomorphaceae</taxon>
        <taxon>Cryomorpha</taxon>
    </lineage>
</organism>
<keyword evidence="1" id="KW-1133">Transmembrane helix</keyword>
<dbReference type="PANTHER" id="PTHR30441">
    <property type="entry name" value="DUF748 DOMAIN-CONTAINING PROTEIN"/>
    <property type="match status" value="1"/>
</dbReference>
<sequence length="788" mass="86003">MSSRFLSRWWGYLRHHWINVRRVRFWLLVAVALYTLAGFFLVPWLAGRIAENKVREVLGRELRIGDIDFNPYTFTLEVTDFALADPDGHELATFDRLFVNFSLVSLIDQAWIFQQVRLEGLVVQEERFASGESRFSRLKDDAAGEPEATGEGGMPATVIRDLDVVEGTIRFADHLTTASDPSGMTSTIAVQEFSLSLNDAALHENTEFPVHFAGQLKAGGAFSFDGEMQVSPAFEINGGMRVEALTLSPAEPYLQQFARLAIKGGNLSLDGRLSVSDDEPLAYHGSVGVDGLSLAPLDPGDTEPVVGWQAMEIEQLDLSLAQRSLETSSVSIESGSGRVIIHEDQTTNFKRLLVAQAEGEAPASEGDDGEDFAPLRISIAGIVLADSRLQFTDYSLPLPFSTNIHKLNGEVSTLASDTQIPADVQFEGQVGEDGLARIEGTIYAWQPRQDTDVTLTFRNLVVKGYSPYTIAFAGRRIAEGRMDLDLGYHLTDGKLKGSNAIVLHDLKLGEKVESPDAMDLPLSLAVALLKDSEGVIEMDIPVTGDLGDPQFHLGGAVRSAISDAIGSVVSAPFRFLAGLVGAGEEDLQRIAYPAGRSDLTAPQRQRVGLLRKALVKRPELVLELAGPFDPDVDGPALKQQRAVEQLAEWLREQGREVSTPDLTEESTQDAMEAIFSSAYPETSLDEVRERFTREQEEDAVGRSEFDAVAYRAHLAEEVIEAQPVTDADLAALGQARATAVRDVLLADASDDPEEGYAVEPERVLLAEPREVESENEVQVVMKVGLALD</sequence>
<dbReference type="InterPro" id="IPR052894">
    <property type="entry name" value="AsmA-related"/>
</dbReference>
<dbReference type="Proteomes" id="UP000486602">
    <property type="component" value="Unassembled WGS sequence"/>
</dbReference>
<gene>
    <name evidence="2" type="ORF">G3O08_19545</name>
</gene>
<dbReference type="GO" id="GO:0090313">
    <property type="term" value="P:regulation of protein targeting to membrane"/>
    <property type="evidence" value="ECO:0007669"/>
    <property type="project" value="TreeGrafter"/>
</dbReference>
<dbReference type="GO" id="GO:0005886">
    <property type="term" value="C:plasma membrane"/>
    <property type="evidence" value="ECO:0007669"/>
    <property type="project" value="TreeGrafter"/>
</dbReference>
<protein>
    <submittedName>
        <fullName evidence="2">DUF748 domain-containing protein</fullName>
    </submittedName>
</protein>
<accession>A0A7K3WVK0</accession>
<keyword evidence="1" id="KW-0472">Membrane</keyword>
<evidence type="ECO:0000313" key="3">
    <source>
        <dbReference type="Proteomes" id="UP000486602"/>
    </source>
</evidence>
<dbReference type="AlphaFoldDB" id="A0A7K3WVK0"/>
<evidence type="ECO:0000313" key="2">
    <source>
        <dbReference type="EMBL" id="NEN25690.1"/>
    </source>
</evidence>
<proteinExistence type="predicted"/>
<dbReference type="InterPro" id="IPR008023">
    <property type="entry name" value="DUF748"/>
</dbReference>
<evidence type="ECO:0000256" key="1">
    <source>
        <dbReference type="SAM" id="Phobius"/>
    </source>
</evidence>
<comment type="caution">
    <text evidence="2">The sequence shown here is derived from an EMBL/GenBank/DDBJ whole genome shotgun (WGS) entry which is preliminary data.</text>
</comment>
<dbReference type="Pfam" id="PF05359">
    <property type="entry name" value="DUF748"/>
    <property type="match status" value="2"/>
</dbReference>
<keyword evidence="1" id="KW-0812">Transmembrane</keyword>